<dbReference type="GO" id="GO:0017168">
    <property type="term" value="F:5-oxoprolinase (ATP-hydrolyzing) activity"/>
    <property type="evidence" value="ECO:0007669"/>
    <property type="project" value="UniProtKB-EC"/>
</dbReference>
<dbReference type="PANTHER" id="PTHR34698:SF2">
    <property type="entry name" value="5-OXOPROLINASE SUBUNIT B"/>
    <property type="match status" value="1"/>
</dbReference>
<dbReference type="Gene3D" id="3.30.1360.40">
    <property type="match status" value="1"/>
</dbReference>
<reference evidence="5 6" key="1">
    <citation type="submission" date="2021-01" db="EMBL/GenBank/DDBJ databases">
        <title>Carboxyliciviraga sp.nov., isolated from coastal sediments.</title>
        <authorList>
            <person name="Lu D."/>
            <person name="Zhang T."/>
        </authorList>
    </citation>
    <scope>NUCLEOTIDE SEQUENCE [LARGE SCALE GENOMIC DNA]</scope>
    <source>
        <strain evidence="5 6">N1Y132</strain>
    </source>
</reference>
<accession>A0ABS1HN38</accession>
<keyword evidence="6" id="KW-1185">Reference proteome</keyword>
<gene>
    <name evidence="5" type="primary">pxpB</name>
    <name evidence="5" type="ORF">JIV24_14660</name>
</gene>
<dbReference type="InterPro" id="IPR003833">
    <property type="entry name" value="CT_C_D"/>
</dbReference>
<organism evidence="5 6">
    <name type="scientific">Carboxylicivirga marina</name>
    <dbReference type="NCBI Taxonomy" id="2800988"/>
    <lineage>
        <taxon>Bacteria</taxon>
        <taxon>Pseudomonadati</taxon>
        <taxon>Bacteroidota</taxon>
        <taxon>Bacteroidia</taxon>
        <taxon>Marinilabiliales</taxon>
        <taxon>Marinilabiliaceae</taxon>
        <taxon>Carboxylicivirga</taxon>
    </lineage>
</organism>
<name>A0ABS1HN38_9BACT</name>
<dbReference type="NCBIfam" id="TIGR00370">
    <property type="entry name" value="5-oxoprolinase subunit PxpB"/>
    <property type="match status" value="1"/>
</dbReference>
<keyword evidence="3" id="KW-0067">ATP-binding</keyword>
<evidence type="ECO:0000259" key="4">
    <source>
        <dbReference type="SMART" id="SM00796"/>
    </source>
</evidence>
<feature type="domain" description="Carboxyltransferase" evidence="4">
    <location>
        <begin position="3"/>
        <end position="204"/>
    </location>
</feature>
<dbReference type="InterPro" id="IPR010016">
    <property type="entry name" value="PxpB"/>
</dbReference>
<dbReference type="SUPFAM" id="SSF50891">
    <property type="entry name" value="Cyclophilin-like"/>
    <property type="match status" value="1"/>
</dbReference>
<proteinExistence type="predicted"/>
<dbReference type="SMART" id="SM00796">
    <property type="entry name" value="AHS1"/>
    <property type="match status" value="1"/>
</dbReference>
<dbReference type="SUPFAM" id="SSF160467">
    <property type="entry name" value="PH0987 N-terminal domain-like"/>
    <property type="match status" value="1"/>
</dbReference>
<keyword evidence="2 5" id="KW-0378">Hydrolase</keyword>
<evidence type="ECO:0000313" key="5">
    <source>
        <dbReference type="EMBL" id="MBK3518584.1"/>
    </source>
</evidence>
<evidence type="ECO:0000313" key="6">
    <source>
        <dbReference type="Proteomes" id="UP000605676"/>
    </source>
</evidence>
<dbReference type="RefSeq" id="WP_200465811.1">
    <property type="nucleotide sequence ID" value="NZ_JAENRR010000037.1"/>
</dbReference>
<dbReference type="EC" id="3.5.2.9" evidence="5"/>
<dbReference type="PANTHER" id="PTHR34698">
    <property type="entry name" value="5-OXOPROLINASE SUBUNIT B"/>
    <property type="match status" value="1"/>
</dbReference>
<dbReference type="EMBL" id="JAENRR010000037">
    <property type="protein sequence ID" value="MBK3518584.1"/>
    <property type="molecule type" value="Genomic_DNA"/>
</dbReference>
<sequence>MMMQIFPLGDSAFQVKLGTAISPDTLQKIRSLMQLLEESEIEGITELVPSYTDIIIHYQPLVIDFKLLVSQIKKMAAEIKPNSAVDYKTVRIPVLYGETFGKDLPHVCQHSGLNKEQVINRHCEASYLVYMLGFTPGFCYLGGMDKAIATPRKEVPDSKILSGSVGIAGEQTGIYPIESPGGWQIIGRTPLRLFKPEKDEPFLLEAGNVLEFYPINKDEYERLNEHNDG</sequence>
<evidence type="ECO:0000256" key="3">
    <source>
        <dbReference type="ARBA" id="ARBA00022840"/>
    </source>
</evidence>
<dbReference type="Pfam" id="PF02682">
    <property type="entry name" value="CT_C_D"/>
    <property type="match status" value="1"/>
</dbReference>
<keyword evidence="1" id="KW-0547">Nucleotide-binding</keyword>
<dbReference type="InterPro" id="IPR029000">
    <property type="entry name" value="Cyclophilin-like_dom_sf"/>
</dbReference>
<comment type="caution">
    <text evidence="5">The sequence shown here is derived from an EMBL/GenBank/DDBJ whole genome shotgun (WGS) entry which is preliminary data.</text>
</comment>
<evidence type="ECO:0000256" key="2">
    <source>
        <dbReference type="ARBA" id="ARBA00022801"/>
    </source>
</evidence>
<protein>
    <submittedName>
        <fullName evidence="5">5-oxoprolinase subunit PxpB</fullName>
        <ecNumber evidence="5">3.5.2.9</ecNumber>
    </submittedName>
</protein>
<evidence type="ECO:0000256" key="1">
    <source>
        <dbReference type="ARBA" id="ARBA00022741"/>
    </source>
</evidence>
<dbReference type="Proteomes" id="UP000605676">
    <property type="component" value="Unassembled WGS sequence"/>
</dbReference>
<dbReference type="Gene3D" id="2.40.100.10">
    <property type="entry name" value="Cyclophilin-like"/>
    <property type="match status" value="1"/>
</dbReference>